<evidence type="ECO:0008006" key="4">
    <source>
        <dbReference type="Google" id="ProtNLM"/>
    </source>
</evidence>
<evidence type="ECO:0000313" key="3">
    <source>
        <dbReference type="Proteomes" id="UP000305848"/>
    </source>
</evidence>
<gene>
    <name evidence="2" type="ORF">FC093_09860</name>
</gene>
<name>A0A4U3L5T9_9BACT</name>
<keyword evidence="1" id="KW-0732">Signal</keyword>
<dbReference type="RefSeq" id="WP_137261606.1">
    <property type="nucleotide sequence ID" value="NZ_SZQL01000006.1"/>
</dbReference>
<dbReference type="AlphaFoldDB" id="A0A4U3L5T9"/>
<proteinExistence type="predicted"/>
<dbReference type="InterPro" id="IPR011250">
    <property type="entry name" value="OMP/PagP_B-barrel"/>
</dbReference>
<protein>
    <recommendedName>
        <fullName evidence="4">Porin family protein</fullName>
    </recommendedName>
</protein>
<comment type="caution">
    <text evidence="2">The sequence shown here is derived from an EMBL/GenBank/DDBJ whole genome shotgun (WGS) entry which is preliminary data.</text>
</comment>
<sequence length="365" mass="41491">MFIRLLQTLFLITLSAIPRFSFAQSNFKEGYIVTPTDTMHGYLKEDIENNLTNGITFSNNASGTPAQFYSVKEVKAFYFNGENHFQLVSFIDANGAQQQYFAKLLLKGYYDLYAFRKSDRQYFIISNNDTSVCLYDDKMLTNGQLDEKGNFKNILHFLSIDCNQLIGEPERLNYNEKSLIAYTTKLNQCKAPSANNTSYYVKAKSKMNIYAYAGALPLGKQSEYAGRIIARFSLPSVSKNTSINTGFSYLSRTTVEAYNYSYYNPANPPVKQQRFYNIYSAGLTLQNNFTTGVVQPYIEAGLGFAFKKEKIPVINNMDARQKYGIDIIAAVGVEGFITSRLAVKVDWRYELIVNYPTIGIAYFFK</sequence>
<feature type="signal peptide" evidence="1">
    <location>
        <begin position="1"/>
        <end position="23"/>
    </location>
</feature>
<feature type="chain" id="PRO_5020269485" description="Porin family protein" evidence="1">
    <location>
        <begin position="24"/>
        <end position="365"/>
    </location>
</feature>
<reference evidence="2 3" key="1">
    <citation type="submission" date="2019-05" db="EMBL/GenBank/DDBJ databases">
        <title>Panacibacter sp. strain 17mud1-8 Genome sequencing and assembly.</title>
        <authorList>
            <person name="Chhetri G."/>
        </authorList>
    </citation>
    <scope>NUCLEOTIDE SEQUENCE [LARGE SCALE GENOMIC DNA]</scope>
    <source>
        <strain evidence="2 3">17mud1-8</strain>
    </source>
</reference>
<accession>A0A4U3L5T9</accession>
<dbReference type="OrthoDB" id="677565at2"/>
<keyword evidence="3" id="KW-1185">Reference proteome</keyword>
<organism evidence="2 3">
    <name type="scientific">Ilyomonas limi</name>
    <dbReference type="NCBI Taxonomy" id="2575867"/>
    <lineage>
        <taxon>Bacteria</taxon>
        <taxon>Pseudomonadati</taxon>
        <taxon>Bacteroidota</taxon>
        <taxon>Chitinophagia</taxon>
        <taxon>Chitinophagales</taxon>
        <taxon>Chitinophagaceae</taxon>
        <taxon>Ilyomonas</taxon>
    </lineage>
</organism>
<evidence type="ECO:0000313" key="2">
    <source>
        <dbReference type="EMBL" id="TKK68987.1"/>
    </source>
</evidence>
<dbReference type="Proteomes" id="UP000305848">
    <property type="component" value="Unassembled WGS sequence"/>
</dbReference>
<dbReference type="Gene3D" id="2.40.160.20">
    <property type="match status" value="1"/>
</dbReference>
<dbReference type="EMBL" id="SZQL01000006">
    <property type="protein sequence ID" value="TKK68987.1"/>
    <property type="molecule type" value="Genomic_DNA"/>
</dbReference>
<evidence type="ECO:0000256" key="1">
    <source>
        <dbReference type="SAM" id="SignalP"/>
    </source>
</evidence>
<dbReference type="SUPFAM" id="SSF56925">
    <property type="entry name" value="OMPA-like"/>
    <property type="match status" value="1"/>
</dbReference>